<gene>
    <name evidence="5" type="ORF">BDZ90DRAFT_232964</name>
</gene>
<evidence type="ECO:0000259" key="4">
    <source>
        <dbReference type="Pfam" id="PF13934"/>
    </source>
</evidence>
<feature type="compositionally biased region" description="Low complexity" evidence="3">
    <location>
        <begin position="658"/>
        <end position="668"/>
    </location>
</feature>
<feature type="domain" description="ELYS-like" evidence="4">
    <location>
        <begin position="49"/>
        <end position="238"/>
    </location>
</feature>
<feature type="compositionally biased region" description="Low complexity" evidence="3">
    <location>
        <begin position="822"/>
        <end position="847"/>
    </location>
</feature>
<dbReference type="AlphaFoldDB" id="A0A316UNM0"/>
<feature type="compositionally biased region" description="Polar residues" evidence="3">
    <location>
        <begin position="389"/>
        <end position="412"/>
    </location>
</feature>
<proteinExistence type="predicted"/>
<feature type="compositionally biased region" description="Acidic residues" evidence="3">
    <location>
        <begin position="689"/>
        <end position="698"/>
    </location>
</feature>
<feature type="compositionally biased region" description="Low complexity" evidence="3">
    <location>
        <begin position="545"/>
        <end position="575"/>
    </location>
</feature>
<accession>A0A316UNM0</accession>
<dbReference type="STRING" id="1569628.A0A316UNM0"/>
<evidence type="ECO:0000313" key="6">
    <source>
        <dbReference type="Proteomes" id="UP000245884"/>
    </source>
</evidence>
<feature type="region of interest" description="Disordered" evidence="3">
    <location>
        <begin position="389"/>
        <end position="454"/>
    </location>
</feature>
<feature type="compositionally biased region" description="Polar residues" evidence="3">
    <location>
        <begin position="344"/>
        <end position="354"/>
    </location>
</feature>
<evidence type="ECO:0000256" key="2">
    <source>
        <dbReference type="ARBA" id="ARBA00023242"/>
    </source>
</evidence>
<keyword evidence="6" id="KW-1185">Reference proteome</keyword>
<dbReference type="RefSeq" id="XP_025361481.1">
    <property type="nucleotide sequence ID" value="XM_025506458.1"/>
</dbReference>
<feature type="compositionally biased region" description="Low complexity" evidence="3">
    <location>
        <begin position="802"/>
        <end position="815"/>
    </location>
</feature>
<organism evidence="5 6">
    <name type="scientific">Jaminaea rosea</name>
    <dbReference type="NCBI Taxonomy" id="1569628"/>
    <lineage>
        <taxon>Eukaryota</taxon>
        <taxon>Fungi</taxon>
        <taxon>Dikarya</taxon>
        <taxon>Basidiomycota</taxon>
        <taxon>Ustilaginomycotina</taxon>
        <taxon>Exobasidiomycetes</taxon>
        <taxon>Microstromatales</taxon>
        <taxon>Microstromatales incertae sedis</taxon>
        <taxon>Jaminaea</taxon>
    </lineage>
</organism>
<dbReference type="Proteomes" id="UP000245884">
    <property type="component" value="Unassembled WGS sequence"/>
</dbReference>
<feature type="compositionally biased region" description="Acidic residues" evidence="3">
    <location>
        <begin position="750"/>
        <end position="772"/>
    </location>
</feature>
<dbReference type="GeneID" id="37028281"/>
<feature type="region of interest" description="Disordered" evidence="3">
    <location>
        <begin position="494"/>
        <end position="847"/>
    </location>
</feature>
<feature type="compositionally biased region" description="Basic and acidic residues" evidence="3">
    <location>
        <begin position="588"/>
        <end position="598"/>
    </location>
</feature>
<comment type="subcellular location">
    <subcellularLocation>
        <location evidence="1">Nucleus</location>
    </subcellularLocation>
</comment>
<evidence type="ECO:0000313" key="5">
    <source>
        <dbReference type="EMBL" id="PWN26869.1"/>
    </source>
</evidence>
<keyword evidence="2" id="KW-0539">Nucleus</keyword>
<dbReference type="EMBL" id="KZ819670">
    <property type="protein sequence ID" value="PWN26869.1"/>
    <property type="molecule type" value="Genomic_DNA"/>
</dbReference>
<name>A0A316UNM0_9BASI</name>
<reference evidence="5 6" key="1">
    <citation type="journal article" date="2018" name="Mol. Biol. Evol.">
        <title>Broad Genomic Sampling Reveals a Smut Pathogenic Ancestry of the Fungal Clade Ustilaginomycotina.</title>
        <authorList>
            <person name="Kijpornyongpan T."/>
            <person name="Mondo S.J."/>
            <person name="Barry K."/>
            <person name="Sandor L."/>
            <person name="Lee J."/>
            <person name="Lipzen A."/>
            <person name="Pangilinan J."/>
            <person name="LaButti K."/>
            <person name="Hainaut M."/>
            <person name="Henrissat B."/>
            <person name="Grigoriev I.V."/>
            <person name="Spatafora J.W."/>
            <person name="Aime M.C."/>
        </authorList>
    </citation>
    <scope>NUCLEOTIDE SEQUENCE [LARGE SCALE GENOMIC DNA]</scope>
    <source>
        <strain evidence="5 6">MCA 5214</strain>
    </source>
</reference>
<evidence type="ECO:0000256" key="3">
    <source>
        <dbReference type="SAM" id="MobiDB-lite"/>
    </source>
</evidence>
<dbReference type="GO" id="GO:0005634">
    <property type="term" value="C:nucleus"/>
    <property type="evidence" value="ECO:0007669"/>
    <property type="project" value="UniProtKB-SubCell"/>
</dbReference>
<dbReference type="InterPro" id="IPR025151">
    <property type="entry name" value="ELYS_dom"/>
</dbReference>
<feature type="region of interest" description="Disordered" evidence="3">
    <location>
        <begin position="321"/>
        <end position="377"/>
    </location>
</feature>
<sequence>MASHQPAGADDPLLVDDSDTLSYFTPTLIRKPTPLRSPSIISSLLTSAGVSATYPSSDLTSLVSSIEEAPQFDTLRRNGLLLYLIIDVATHPSLVDTFCTNRLIPDFWRRSVEAYHAFDHGHYARAMPWLSAENAAPYSELILTRLDPSEDAKLARFVVQHLIVARPLVQGEEAGRAVLVGKAIVEGLGEAMQFARSSTAGSKALWPWLFGKRRPKLLAELVRLPLSPAEVDELRSFALVPTTASGSASSSVAAQRRAVDALLLRLLNAGRIVEALRLDRAAEENGLGGEGGEEDAGTIKAVKQRREMLRLARQSLPATLRLELEDEEDDYANTPDGTRPGMQLDSTGDSSMMTGSRDPSCPGSALNKPVIAPSSPLVTLPRSASRTLALASQSPLAGTIGPSSSFTGSPRPQSRPPLATRGYASPSPRPQAAALPFTNDGPRQTSSSFSSSSKAGPYARLAAQLAAQQSNPAAAADDSGSNLLSSLLPQKRGVSSTSLAATGDAGVGSADISMDRTMTPPPAGSAFEVPKRRYVAKPAAATTDSQPRGRGQRQAAAAAPAASASPAVATPARSRVGGARAGPHKKQRQEAAEPEKAPQRAAQKGRTMQERMPGSFFDDEDVTAGQQDEAMGVQQHEEAEEQETQPQAKATKRGAARRGGSATPARRTTTTRRRRGADASPQASSTTSDNDDDNEDDATYAPPTTRRMTRSQSVLSAISDAAAEGKDSHDTWTTTTTTTSGDNSARDPLYEQEEEEDEEDEQEEDEGDETTTDDQPATRRRTRTRSGQRETAKRTTRQRSVQTTAAPTSSTPKTSPQKKRTTAAAASATSTPTGVATRRSTRRGGAA</sequence>
<dbReference type="OrthoDB" id="20729at2759"/>
<protein>
    <recommendedName>
        <fullName evidence="4">ELYS-like domain-containing protein</fullName>
    </recommendedName>
</protein>
<dbReference type="Pfam" id="PF13934">
    <property type="entry name" value="ELYS"/>
    <property type="match status" value="1"/>
</dbReference>
<evidence type="ECO:0000256" key="1">
    <source>
        <dbReference type="ARBA" id="ARBA00004123"/>
    </source>
</evidence>